<gene>
    <name evidence="1" type="ORF">PFISCL1PPCAC_16051</name>
</gene>
<feature type="non-terminal residue" evidence="1">
    <location>
        <position position="1"/>
    </location>
</feature>
<sequence length="256" mass="27633">LLVLLSSLAVSSAQSCSCETSPTQFTDQYFNCPIDNFCSDSLVSGSCGYVCHPSGSFHSMPYDDADASNTYGSLNCAGSLFDSDNYGALLCAYSAPSNVLSSDNACNVPAFNCDGCDSSSVKYFNYDSNRFQVLCESGVLQYTYSDNTTDEYNYRLYLNKNTCVISGGYDGSKTITSVSCKAKVDEISSCLSHSGASSGVTGHCHFGTCWLYCQDNMKQLSFQKYGTGPRIDVDFLPCEANSVLYGQTYASNLECN</sequence>
<reference evidence="1" key="1">
    <citation type="submission" date="2023-10" db="EMBL/GenBank/DDBJ databases">
        <title>Genome assembly of Pristionchus species.</title>
        <authorList>
            <person name="Yoshida K."/>
            <person name="Sommer R.J."/>
        </authorList>
    </citation>
    <scope>NUCLEOTIDE SEQUENCE</scope>
    <source>
        <strain evidence="1">RS5133</strain>
    </source>
</reference>
<protein>
    <submittedName>
        <fullName evidence="1">Uncharacterized protein</fullName>
    </submittedName>
</protein>
<evidence type="ECO:0000313" key="1">
    <source>
        <dbReference type="EMBL" id="GMT24754.1"/>
    </source>
</evidence>
<comment type="caution">
    <text evidence="1">The sequence shown here is derived from an EMBL/GenBank/DDBJ whole genome shotgun (WGS) entry which is preliminary data.</text>
</comment>
<dbReference type="Proteomes" id="UP001432322">
    <property type="component" value="Unassembled WGS sequence"/>
</dbReference>
<dbReference type="AlphaFoldDB" id="A0AAV5VYP9"/>
<evidence type="ECO:0000313" key="2">
    <source>
        <dbReference type="Proteomes" id="UP001432322"/>
    </source>
</evidence>
<organism evidence="1 2">
    <name type="scientific">Pristionchus fissidentatus</name>
    <dbReference type="NCBI Taxonomy" id="1538716"/>
    <lineage>
        <taxon>Eukaryota</taxon>
        <taxon>Metazoa</taxon>
        <taxon>Ecdysozoa</taxon>
        <taxon>Nematoda</taxon>
        <taxon>Chromadorea</taxon>
        <taxon>Rhabditida</taxon>
        <taxon>Rhabditina</taxon>
        <taxon>Diplogasteromorpha</taxon>
        <taxon>Diplogasteroidea</taxon>
        <taxon>Neodiplogasteridae</taxon>
        <taxon>Pristionchus</taxon>
    </lineage>
</organism>
<dbReference type="EMBL" id="BTSY01000004">
    <property type="protein sequence ID" value="GMT24754.1"/>
    <property type="molecule type" value="Genomic_DNA"/>
</dbReference>
<keyword evidence="2" id="KW-1185">Reference proteome</keyword>
<proteinExistence type="predicted"/>
<name>A0AAV5VYP9_9BILA</name>
<accession>A0AAV5VYP9</accession>